<organism evidence="2">
    <name type="scientific">Levilinea saccharolytica</name>
    <dbReference type="NCBI Taxonomy" id="229921"/>
    <lineage>
        <taxon>Bacteria</taxon>
        <taxon>Bacillati</taxon>
        <taxon>Chloroflexota</taxon>
        <taxon>Anaerolineae</taxon>
        <taxon>Anaerolineales</taxon>
        <taxon>Anaerolineaceae</taxon>
        <taxon>Levilinea</taxon>
    </lineage>
</organism>
<keyword evidence="4" id="KW-1185">Reference proteome</keyword>
<dbReference type="Proteomes" id="UP000050501">
    <property type="component" value="Unassembled WGS sequence"/>
</dbReference>
<dbReference type="RefSeq" id="WP_062419674.1">
    <property type="nucleotide sequence ID" value="NZ_BBXZ01000175.1"/>
</dbReference>
<keyword evidence="1" id="KW-1133">Transmembrane helix</keyword>
<accession>A0A0M8JPT7</accession>
<sequence>MRKNTLFWGIVVTVIGITLLANSIGVLPQGWLNFFWAGLLIFAGLWFLIGPRLFKPNREEETLDLPLEGARRASIRFNHGAGRLSVRDGAGTGALLQGTFVGGVQPTAERLGDLAEVHLKADNLVIVPGLLNTEGFSWDVRLTREIPLELKFEMGANEAQVDLTHLKVADIKVETGASSLVMMLPEQAGMTRVKVECGAASVRLRVPEGVAAHIEVSSGLMGIDVNTSRFPKRDGFYESDSYATAANRVDIFVEGGAASIQIL</sequence>
<feature type="transmembrane region" description="Helical" evidence="1">
    <location>
        <begin position="31"/>
        <end position="49"/>
    </location>
</feature>
<evidence type="ECO:0008006" key="5">
    <source>
        <dbReference type="Google" id="ProtNLM"/>
    </source>
</evidence>
<evidence type="ECO:0000313" key="3">
    <source>
        <dbReference type="EMBL" id="KPL81810.1"/>
    </source>
</evidence>
<keyword evidence="1" id="KW-0812">Transmembrane</keyword>
<name>A0A0M8JPT7_9CHLR</name>
<reference evidence="2" key="1">
    <citation type="journal article" date="2015" name="Genome Announc.">
        <title>Draft Genome Sequences of Anaerolinea thermolimosa IMO-1, Bellilinea caldifistulae GOMI-1, Leptolinea tardivitalis YMTK-2, Levilinea saccharolytica KIBI-1, Longilinea arvoryzae KOME-1, Previously Described as Members of the Class Anaerolineae (Chloroflexi).</title>
        <authorList>
            <person name="Matsuura N."/>
            <person name="Tourlousse M.D."/>
            <person name="Ohashi A."/>
            <person name="Hugenholtz P."/>
            <person name="Sekiguchi Y."/>
        </authorList>
    </citation>
    <scope>NUCLEOTIDE SEQUENCE</scope>
    <source>
        <strain evidence="2">KIBI-1</strain>
    </source>
</reference>
<dbReference type="OrthoDB" id="163780at2"/>
<dbReference type="STRING" id="229921.ADN01_09485"/>
<evidence type="ECO:0000313" key="2">
    <source>
        <dbReference type="EMBL" id="GAP19391.1"/>
    </source>
</evidence>
<feature type="transmembrane region" description="Helical" evidence="1">
    <location>
        <begin position="7"/>
        <end position="25"/>
    </location>
</feature>
<proteinExistence type="predicted"/>
<dbReference type="EMBL" id="DF967975">
    <property type="protein sequence ID" value="GAP19391.1"/>
    <property type="molecule type" value="Genomic_DNA"/>
</dbReference>
<dbReference type="AlphaFoldDB" id="A0A0M8JPT7"/>
<protein>
    <recommendedName>
        <fullName evidence="5">DUF2154 domain-containing protein</fullName>
    </recommendedName>
</protein>
<gene>
    <name evidence="3" type="ORF">ADN01_09485</name>
    <name evidence="2" type="ORF">LSAC_03293</name>
</gene>
<evidence type="ECO:0000313" key="4">
    <source>
        <dbReference type="Proteomes" id="UP000050501"/>
    </source>
</evidence>
<keyword evidence="1" id="KW-0472">Membrane</keyword>
<evidence type="ECO:0000256" key="1">
    <source>
        <dbReference type="SAM" id="Phobius"/>
    </source>
</evidence>
<reference evidence="3 4" key="2">
    <citation type="submission" date="2015-07" db="EMBL/GenBank/DDBJ databases">
        <title>Genome sequence of Levilinea saccharolytica DSM 16555.</title>
        <authorList>
            <person name="Hemp J."/>
            <person name="Ward L.M."/>
            <person name="Pace L.A."/>
            <person name="Fischer W.W."/>
        </authorList>
    </citation>
    <scope>NUCLEOTIDE SEQUENCE [LARGE SCALE GENOMIC DNA]</scope>
    <source>
        <strain evidence="3 4">KIBI-1</strain>
    </source>
</reference>
<dbReference type="EMBL" id="LGCM01000035">
    <property type="protein sequence ID" value="KPL81810.1"/>
    <property type="molecule type" value="Genomic_DNA"/>
</dbReference>